<dbReference type="SUPFAM" id="SSF53474">
    <property type="entry name" value="alpha/beta-Hydrolases"/>
    <property type="match status" value="1"/>
</dbReference>
<evidence type="ECO:0000256" key="3">
    <source>
        <dbReference type="SAM" id="MobiDB-lite"/>
    </source>
</evidence>
<evidence type="ECO:0008006" key="9">
    <source>
        <dbReference type="Google" id="ProtNLM"/>
    </source>
</evidence>
<feature type="compositionally biased region" description="Polar residues" evidence="3">
    <location>
        <begin position="132"/>
        <end position="145"/>
    </location>
</feature>
<dbReference type="GO" id="GO:0016042">
    <property type="term" value="P:lipid catabolic process"/>
    <property type="evidence" value="ECO:0007669"/>
    <property type="project" value="InterPro"/>
</dbReference>
<dbReference type="InterPro" id="IPR029058">
    <property type="entry name" value="AB_hydrolase_fold"/>
</dbReference>
<proteinExistence type="predicted"/>
<dbReference type="CDD" id="cd00519">
    <property type="entry name" value="Lipase_3"/>
    <property type="match status" value="1"/>
</dbReference>
<comment type="caution">
    <text evidence="7">The sequence shown here is derived from an EMBL/GenBank/DDBJ whole genome shotgun (WGS) entry which is preliminary data.</text>
</comment>
<feature type="compositionally biased region" description="Polar residues" evidence="3">
    <location>
        <begin position="1385"/>
        <end position="1396"/>
    </location>
</feature>
<evidence type="ECO:0000259" key="5">
    <source>
        <dbReference type="Pfam" id="PF01764"/>
    </source>
</evidence>
<evidence type="ECO:0000313" key="8">
    <source>
        <dbReference type="Proteomes" id="UP000290289"/>
    </source>
</evidence>
<dbReference type="Gene3D" id="3.40.50.1820">
    <property type="entry name" value="alpha/beta hydrolase"/>
    <property type="match status" value="1"/>
</dbReference>
<feature type="domain" description="Mono-/di-acylglycerol lipase N-terminal" evidence="6">
    <location>
        <begin position="980"/>
        <end position="1045"/>
    </location>
</feature>
<dbReference type="PANTHER" id="PTHR33740:SF3">
    <property type="entry name" value="GPI-ANCHORED ADHESIN-LIKE PROTEIN"/>
    <property type="match status" value="1"/>
</dbReference>
<evidence type="ECO:0000256" key="4">
    <source>
        <dbReference type="SAM" id="Phobius"/>
    </source>
</evidence>
<feature type="compositionally biased region" description="Polar residues" evidence="3">
    <location>
        <begin position="281"/>
        <end position="297"/>
    </location>
</feature>
<feature type="region of interest" description="Disordered" evidence="3">
    <location>
        <begin position="280"/>
        <end position="304"/>
    </location>
</feature>
<sequence>MATVTATCSPSSLQIRLAFNCGNCCKPSSVLVRWRLGKLDHRARVLCVAQGSERSGSGLEPRRNGGSWVGSNSIADGFKGWSDSDNGEESLDSQRKKWFGGTVGAGVAGVVLVAGLTFAALSFGKRNKLSPKQQMEPLTTQQERSLTYDDDNERSTEDVDDQSNVKHDANSSPEERTGTNEDSSSSPEIDESPSEIRVGNDYDIGGLSGQDFEKTSRGTEVVNSASDKGDTPHESTSDDKSVEPDGNDSIRASGLEDFDRSLAVGIGDLASELKENLESVKPTNLQASETNRSNPSIEPQDGILGTSENQTATFESSTFIADAQELNQPIALDTSVRTQSSTILEPQVSSEDNIGPVTPSSTEENLDLSKTPQVLAEGISSSLEGNTIAESEPSRSKSQLPTAGNSFSSAGIPAPTVVSAALQVVPGKVLVPAVVDQVQGQALAALQVLKVIEADVQPGDLCTRREYARWLVFASSALSRNSISKIYPAMYIENVTELAFDDITPEDPDFPSIQGLAEAGLISSKLSRNDMFSSLDENESSFYFSPESPLSRQDLVSWKMALEKRHLPKADKEVLYQISGFIDADKIHPDACPALVADLSGEQGIIALAFGYTRLFQPDKPVTKAQAAIALATGEYSDSVSEELARIEAESIAENAVEAHNALVAEVERDVNANFEKDLSMEREKIDAVEKMAEEARRELERLRSERAEDNIALMKERAAVESEMEVLSKLRHEVEEQLQSLMSNKAEISYEKERISKLRTEAETESQEIARLQHDLEVERKALSMARAWAEDEAKRAREHAKVLEEARDRWERQGIKVVVDNDLREDTLGEATWLEAGKQFSVEGAVSRAENLMHKLKALATNIKGKSRDIIDQIIQKIALLISNLREWIPTAGKGAAELKDAAISKASRSAQELQQSTSEFSLAVKEGAKRVAEDSAEDFLSVHQNSVMVETQLTQSSSLSSFSFWDSMSILWGCPILECVYCLACTRWAWKRCLHTAGHDSETWGISTAEEFEPVPRLCRYILAVYEDDLRCPLWEPPGGYGINPDCLILKKTYEHTGGLAPPYILYLDHDHADIVLAFRGLNLARESDYAVLMDNKLGKRKFDGGYVHNGLLKAAQWVMDAECEMLKDLVEKYPKYTLTFTGHSLGSGVAALLTMLVVKNMDRLGDIDRKRVRGYAIAPARCMSLNLAVRYADVINSVVLQASLIVVIMLDQDDFLPRTATPLEDIFNLPCILSLRCMRDTCIPEEKMLKDPRRLYAPGRLYHIVERKPFRCGRFPPVVKTAVPVDGRFEHIVLSCNATSDHAIIWIEREAQRALDLLLEKDQIMEIPSKQKMERQETVAKEHSEEHKAALQRAVTLAVPHAYSPSPYGTFDEKDEEDHPNGSSGESSVGSTKKSKSFTARIGGSASMASLASIVLLAAMSSFASSSAEISRKELRRKETNQETVVHFGHSVCSNRIDNQGQIRGGEDKAVTEYDELGNTSTIRLRRGFEWRLDFPSERYLPSLFSLWSSVPEPADLTYLTHSFTGFPFRNEDAKNFSYLGNKSTLEQTEPLIATIVLYLSNVTRGGEILFPGAKVREKLLGILSGLIVEGAAACRDPLRGTRFCFSLLIRMHRRTRAVHILDVLYLKGKCGVPQNSFMQKPLPGRRSFRSLSFLSMFESVCRKS</sequence>
<name>A0A498KJL1_MALDO</name>
<evidence type="ECO:0000259" key="6">
    <source>
        <dbReference type="Pfam" id="PF03893"/>
    </source>
</evidence>
<dbReference type="Pfam" id="PF03893">
    <property type="entry name" value="Lipase3_N"/>
    <property type="match status" value="1"/>
</dbReference>
<dbReference type="InterPro" id="IPR002921">
    <property type="entry name" value="Fungal_lipase-type"/>
</dbReference>
<keyword evidence="2" id="KW-0175">Coiled coil</keyword>
<keyword evidence="4" id="KW-1133">Transmembrane helix</keyword>
<keyword evidence="4" id="KW-0472">Membrane</keyword>
<keyword evidence="8" id="KW-1185">Reference proteome</keyword>
<feature type="region of interest" description="Disordered" evidence="3">
    <location>
        <begin position="342"/>
        <end position="368"/>
    </location>
</feature>
<feature type="compositionally biased region" description="Basic and acidic residues" evidence="3">
    <location>
        <begin position="227"/>
        <end position="243"/>
    </location>
</feature>
<dbReference type="PANTHER" id="PTHR33740">
    <property type="entry name" value="GPI-ANCHORED ADHESIN-LIKE PROTEIN"/>
    <property type="match status" value="1"/>
</dbReference>
<dbReference type="GO" id="GO:0016787">
    <property type="term" value="F:hydrolase activity"/>
    <property type="evidence" value="ECO:0007669"/>
    <property type="project" value="UniProtKB-KW"/>
</dbReference>
<feature type="region of interest" description="Disordered" evidence="3">
    <location>
        <begin position="132"/>
        <end position="254"/>
    </location>
</feature>
<reference evidence="7 8" key="1">
    <citation type="submission" date="2018-10" db="EMBL/GenBank/DDBJ databases">
        <title>A high-quality apple genome assembly.</title>
        <authorList>
            <person name="Hu J."/>
        </authorList>
    </citation>
    <scope>NUCLEOTIDE SEQUENCE [LARGE SCALE GENOMIC DNA]</scope>
    <source>
        <strain evidence="8">cv. HFTH1</strain>
        <tissue evidence="7">Young leaf</tissue>
    </source>
</reference>
<dbReference type="EMBL" id="RDQH01000327">
    <property type="protein sequence ID" value="RXI08390.1"/>
    <property type="molecule type" value="Genomic_DNA"/>
</dbReference>
<feature type="transmembrane region" description="Helical" evidence="4">
    <location>
        <begin position="98"/>
        <end position="123"/>
    </location>
</feature>
<feature type="region of interest" description="Disordered" evidence="3">
    <location>
        <begin position="383"/>
        <end position="406"/>
    </location>
</feature>
<dbReference type="InterPro" id="IPR005592">
    <property type="entry name" value="Mono/diacylglycerol_lipase_N"/>
</dbReference>
<keyword evidence="1" id="KW-0378">Hydrolase</keyword>
<gene>
    <name evidence="7" type="ORF">DVH24_022534</name>
</gene>
<feature type="compositionally biased region" description="Polar residues" evidence="3">
    <location>
        <begin position="396"/>
        <end position="406"/>
    </location>
</feature>
<dbReference type="Pfam" id="PF01764">
    <property type="entry name" value="Lipase_3"/>
    <property type="match status" value="1"/>
</dbReference>
<feature type="domain" description="Fungal lipase-type" evidence="5">
    <location>
        <begin position="1079"/>
        <end position="1224"/>
    </location>
</feature>
<feature type="compositionally biased region" description="Basic and acidic residues" evidence="3">
    <location>
        <begin position="153"/>
        <end position="179"/>
    </location>
</feature>
<organism evidence="7 8">
    <name type="scientific">Malus domestica</name>
    <name type="common">Apple</name>
    <name type="synonym">Pyrus malus</name>
    <dbReference type="NCBI Taxonomy" id="3750"/>
    <lineage>
        <taxon>Eukaryota</taxon>
        <taxon>Viridiplantae</taxon>
        <taxon>Streptophyta</taxon>
        <taxon>Embryophyta</taxon>
        <taxon>Tracheophyta</taxon>
        <taxon>Spermatophyta</taxon>
        <taxon>Magnoliopsida</taxon>
        <taxon>eudicotyledons</taxon>
        <taxon>Gunneridae</taxon>
        <taxon>Pentapetalae</taxon>
        <taxon>rosids</taxon>
        <taxon>fabids</taxon>
        <taxon>Rosales</taxon>
        <taxon>Rosaceae</taxon>
        <taxon>Amygdaloideae</taxon>
        <taxon>Maleae</taxon>
        <taxon>Malus</taxon>
    </lineage>
</organism>
<dbReference type="Proteomes" id="UP000290289">
    <property type="component" value="Chromosome 1"/>
</dbReference>
<feature type="region of interest" description="Disordered" evidence="3">
    <location>
        <begin position="1370"/>
        <end position="1397"/>
    </location>
</feature>
<evidence type="ECO:0000313" key="7">
    <source>
        <dbReference type="EMBL" id="RXI08390.1"/>
    </source>
</evidence>
<evidence type="ECO:0000256" key="2">
    <source>
        <dbReference type="SAM" id="Coils"/>
    </source>
</evidence>
<evidence type="ECO:0000256" key="1">
    <source>
        <dbReference type="ARBA" id="ARBA00022801"/>
    </source>
</evidence>
<accession>A0A498KJL1</accession>
<keyword evidence="4" id="KW-0812">Transmembrane</keyword>
<protein>
    <recommendedName>
        <fullName evidence="9">Fungal lipase-like domain-containing protein</fullName>
    </recommendedName>
</protein>
<feature type="coiled-coil region" evidence="2">
    <location>
        <begin position="672"/>
        <end position="815"/>
    </location>
</feature>